<dbReference type="InterPro" id="IPR047545">
    <property type="entry name" value="BRcat_RBR_RNF216"/>
</dbReference>
<dbReference type="CDD" id="cd20339">
    <property type="entry name" value="BRcat_RBR_RNF216"/>
    <property type="match status" value="1"/>
</dbReference>
<evidence type="ECO:0000256" key="4">
    <source>
        <dbReference type="ARBA" id="ARBA00022737"/>
    </source>
</evidence>
<evidence type="ECO:0000256" key="5">
    <source>
        <dbReference type="ARBA" id="ARBA00022771"/>
    </source>
</evidence>
<evidence type="ECO:0000256" key="7">
    <source>
        <dbReference type="ARBA" id="ARBA00022833"/>
    </source>
</evidence>
<dbReference type="InterPro" id="IPR044066">
    <property type="entry name" value="TRIAD_supradom"/>
</dbReference>
<gene>
    <name evidence="10" type="ORF">CORC01_04284</name>
</gene>
<dbReference type="CDD" id="cd16630">
    <property type="entry name" value="RING-HC_RBR_RNF216"/>
    <property type="match status" value="1"/>
</dbReference>
<feature type="region of interest" description="Disordered" evidence="8">
    <location>
        <begin position="780"/>
        <end position="801"/>
    </location>
</feature>
<dbReference type="PANTHER" id="PTHR22770">
    <property type="entry name" value="UBIQUITIN CONJUGATING ENZYME 7 INTERACTING PROTEIN-RELATED"/>
    <property type="match status" value="1"/>
</dbReference>
<dbReference type="EMBL" id="MJBS01000027">
    <property type="protein sequence ID" value="OHF00534.1"/>
    <property type="molecule type" value="Genomic_DNA"/>
</dbReference>
<evidence type="ECO:0000256" key="6">
    <source>
        <dbReference type="ARBA" id="ARBA00022786"/>
    </source>
</evidence>
<dbReference type="STRING" id="1209926.A0A1G4BGL9"/>
<protein>
    <submittedName>
        <fullName evidence="10">Ubiquitin-conjugating enzyme</fullName>
    </submittedName>
</protein>
<evidence type="ECO:0000256" key="1">
    <source>
        <dbReference type="ARBA" id="ARBA00004906"/>
    </source>
</evidence>
<evidence type="ECO:0000256" key="3">
    <source>
        <dbReference type="ARBA" id="ARBA00022723"/>
    </source>
</evidence>
<keyword evidence="11" id="KW-1185">Reference proteome</keyword>
<dbReference type="GO" id="GO:0008270">
    <property type="term" value="F:zinc ion binding"/>
    <property type="evidence" value="ECO:0007669"/>
    <property type="project" value="UniProtKB-KW"/>
</dbReference>
<dbReference type="GO" id="GO:0016740">
    <property type="term" value="F:transferase activity"/>
    <property type="evidence" value="ECO:0007669"/>
    <property type="project" value="UniProtKB-KW"/>
</dbReference>
<proteinExistence type="predicted"/>
<keyword evidence="5" id="KW-0863">Zinc-finger</keyword>
<name>A0A1G4BGL9_9PEZI</name>
<reference evidence="10 11" key="1">
    <citation type="submission" date="2016-09" db="EMBL/GenBank/DDBJ databases">
        <authorList>
            <person name="Capua I."/>
            <person name="De Benedictis P."/>
            <person name="Joannis T."/>
            <person name="Lombin L.H."/>
            <person name="Cattoli G."/>
        </authorList>
    </citation>
    <scope>NUCLEOTIDE SEQUENCE [LARGE SCALE GENOMIC DNA]</scope>
    <source>
        <strain evidence="10 11">IMI 309357</strain>
    </source>
</reference>
<sequence length="922" mass="102351">MFALLSRWCQDRRAAADHAKHSDHRVFQAAQGLHPVQDETVVHKSSGILPRLAKHVATVLTHGLVITHRSITPSTAGMEVADGDKDACAATVLSVFPDICLQYLEETATKVNHDPNQTIDSILSSTENGAIYPKASRKKSLKRKRGESEDDEEKANLLRLYASPNRLKEFDGPYINIAKMILKHEFPRVLQKCLLKIFSDKDNQLLPAYLVIDEAVWNLQNGVRDGIPLDFALKKTPTPPLDRSFEGEYLDNLIKTSSADQKRAFEELVAARRVQKATHTKRAKAKLHAAKEAENFENAKAFGTVTDCGCCFGEFAVNRMVCCENEIHVFCVDCARRNAETAVGLSKYELLCMSTDGCSAGFSRKERLKFIDDQLSAALDRIESEAVLRMAGIENLETCPFCPYAAEYPSVDINKEFKCDNPECQLVSCRLCREETHLPRTCEEAASDGTEGARRQIEEAMSTALIRKCNKCGMAFVKESGCNKMTCTKQGCRNIQCYVCSKSCDYDHFDDRTRGGKQGNCPLFDDVNVRHNEEVQNAEAKARQEILERHPSMKAKEDLLKVTSAASTDHQENRPNMQPVPAQLDPNHRELPIPDPPPLEPANIVRSRIIGPYGNFPVGPIAAGPVQPLVQGAANPPHPAAQYIQPAIVAPGGDPLLHRGIPFWAFRQQNHRGMLEQRNRLVMSRPDPVPEVAQIPRNRRIVQRQAPPAAPRPSPQELPIILPPAQPSPNQPILLGFEEQWGPLYGEPRELKRQTFRNKGVQRPPDIHARQNFLEKAKEQRASQWTGEQSRQRTAQRQAPAMPQQYGYFGGRNIGPRNDNAGHAQGMPGQNTPGQPQEFAAAAAYAAQIRAHQAMQSAQDNDLANFVASMQNWATPAIEKTSMMPVPMGERSQPAANANAMARQGRASATPGRTMDGPLKME</sequence>
<dbReference type="Gene3D" id="1.20.120.1750">
    <property type="match status" value="1"/>
</dbReference>
<evidence type="ECO:0000256" key="2">
    <source>
        <dbReference type="ARBA" id="ARBA00022679"/>
    </source>
</evidence>
<comment type="caution">
    <text evidence="10">The sequence shown here is derived from an EMBL/GenBank/DDBJ whole genome shotgun (WGS) entry which is preliminary data.</text>
</comment>
<dbReference type="PANTHER" id="PTHR22770:SF47">
    <property type="entry name" value="E3 UBIQUITIN-PROTEIN LIGASE RNF216"/>
    <property type="match status" value="1"/>
</dbReference>
<evidence type="ECO:0000256" key="8">
    <source>
        <dbReference type="SAM" id="MobiDB-lite"/>
    </source>
</evidence>
<dbReference type="RefSeq" id="XP_022477677.1">
    <property type="nucleotide sequence ID" value="XM_022615932.1"/>
</dbReference>
<dbReference type="SUPFAM" id="SSF57850">
    <property type="entry name" value="RING/U-box"/>
    <property type="match status" value="2"/>
</dbReference>
<evidence type="ECO:0000313" key="11">
    <source>
        <dbReference type="Proteomes" id="UP000176998"/>
    </source>
</evidence>
<dbReference type="InterPro" id="IPR051628">
    <property type="entry name" value="LUBAC_E3_Ligases"/>
</dbReference>
<accession>A0A1G4BGL9</accession>
<organism evidence="10 11">
    <name type="scientific">Colletotrichum orchidophilum</name>
    <dbReference type="NCBI Taxonomy" id="1209926"/>
    <lineage>
        <taxon>Eukaryota</taxon>
        <taxon>Fungi</taxon>
        <taxon>Dikarya</taxon>
        <taxon>Ascomycota</taxon>
        <taxon>Pezizomycotina</taxon>
        <taxon>Sordariomycetes</taxon>
        <taxon>Hypocreomycetidae</taxon>
        <taxon>Glomerellales</taxon>
        <taxon>Glomerellaceae</taxon>
        <taxon>Colletotrichum</taxon>
    </lineage>
</organism>
<evidence type="ECO:0000313" key="10">
    <source>
        <dbReference type="EMBL" id="OHF00534.1"/>
    </source>
</evidence>
<keyword evidence="2" id="KW-0808">Transferase</keyword>
<dbReference type="InterPro" id="IPR047544">
    <property type="entry name" value="RING-HC_RBR_RNF216"/>
</dbReference>
<dbReference type="InterPro" id="IPR047546">
    <property type="entry name" value="Rcat_RBR_RNF216"/>
</dbReference>
<comment type="pathway">
    <text evidence="1">Protein modification; protein ubiquitination.</text>
</comment>
<dbReference type="CDD" id="cd20353">
    <property type="entry name" value="Rcat_RBR_RNF216"/>
    <property type="match status" value="1"/>
</dbReference>
<keyword evidence="6" id="KW-0833">Ubl conjugation pathway</keyword>
<feature type="region of interest" description="Disordered" evidence="8">
    <location>
        <begin position="885"/>
        <end position="922"/>
    </location>
</feature>
<dbReference type="AlphaFoldDB" id="A0A1G4BGL9"/>
<keyword evidence="7" id="KW-0862">Zinc</keyword>
<dbReference type="PROSITE" id="PS51873">
    <property type="entry name" value="TRIAD"/>
    <property type="match status" value="1"/>
</dbReference>
<feature type="compositionally biased region" description="Polar residues" evidence="8">
    <location>
        <begin position="782"/>
        <end position="797"/>
    </location>
</feature>
<keyword evidence="4" id="KW-0677">Repeat</keyword>
<feature type="region of interest" description="Disordered" evidence="8">
    <location>
        <begin position="564"/>
        <end position="585"/>
    </location>
</feature>
<dbReference type="Proteomes" id="UP000176998">
    <property type="component" value="Unassembled WGS sequence"/>
</dbReference>
<dbReference type="Pfam" id="PF26200">
    <property type="entry name" value="Rcat_RNF216"/>
    <property type="match status" value="1"/>
</dbReference>
<dbReference type="OrthoDB" id="10009520at2759"/>
<keyword evidence="3" id="KW-0479">Metal-binding</keyword>
<evidence type="ECO:0000259" key="9">
    <source>
        <dbReference type="PROSITE" id="PS51873"/>
    </source>
</evidence>
<feature type="domain" description="RING-type" evidence="9">
    <location>
        <begin position="304"/>
        <end position="525"/>
    </location>
</feature>
<dbReference type="GeneID" id="34557442"/>